<keyword evidence="3" id="KW-1185">Reference proteome</keyword>
<sequence length="315" mass="35215">MKNYFLIVILGLSFSSLFTACDDDDDNVDDKNENEYVEATIDDTGGSLTTLDGVMELVIPPNALSSQTMVSVELPDPLPPDNVTNRLTLSQTLFDWSPDGLQFNLPASLTYNYRNDNVPIPGADEVLTLATYEAGEWLEVPSSVNAAEKSITAEIEHFSLWTIVDKSNWQINYNGTNYLMDNSKSEFFNEGLTDPFDEDLNTNPTHYLYNLYISEAQEAIEIDMYLFAPEEADFSNSTFEFIDINNATPEDLANLTFTTDVRVVLNNQVDIKPVSGTVQVIGDAANNKFLVKLNLTYPDDESLTGNYYGTFTRVQ</sequence>
<evidence type="ECO:0008006" key="4">
    <source>
        <dbReference type="Google" id="ProtNLM"/>
    </source>
</evidence>
<protein>
    <recommendedName>
        <fullName evidence="4">ZU5 domain-containing protein</fullName>
    </recommendedName>
</protein>
<evidence type="ECO:0000256" key="1">
    <source>
        <dbReference type="SAM" id="SignalP"/>
    </source>
</evidence>
<name>A0A848IYZ0_9BACT</name>
<comment type="caution">
    <text evidence="2">The sequence shown here is derived from an EMBL/GenBank/DDBJ whole genome shotgun (WGS) entry which is preliminary data.</text>
</comment>
<reference evidence="2 3" key="1">
    <citation type="submission" date="2020-04" db="EMBL/GenBank/DDBJ databases">
        <title>Flammeovirgaceae bacterium KN852 isolated from deep sea.</title>
        <authorList>
            <person name="Zhang D.-C."/>
        </authorList>
    </citation>
    <scope>NUCLEOTIDE SEQUENCE [LARGE SCALE GENOMIC DNA]</scope>
    <source>
        <strain evidence="2 3">KN852</strain>
    </source>
</reference>
<accession>A0A848IYZ0</accession>
<dbReference type="Gene3D" id="2.60.220.30">
    <property type="match status" value="1"/>
</dbReference>
<feature type="signal peptide" evidence="1">
    <location>
        <begin position="1"/>
        <end position="20"/>
    </location>
</feature>
<dbReference type="RefSeq" id="WP_169680615.1">
    <property type="nucleotide sequence ID" value="NZ_JABBNU010000005.1"/>
</dbReference>
<evidence type="ECO:0000313" key="3">
    <source>
        <dbReference type="Proteomes" id="UP000559010"/>
    </source>
</evidence>
<gene>
    <name evidence="2" type="ORF">HH304_09135</name>
</gene>
<evidence type="ECO:0000313" key="2">
    <source>
        <dbReference type="EMBL" id="NMM48561.1"/>
    </source>
</evidence>
<keyword evidence="1" id="KW-0732">Signal</keyword>
<dbReference type="AlphaFoldDB" id="A0A848IYZ0"/>
<dbReference type="Proteomes" id="UP000559010">
    <property type="component" value="Unassembled WGS sequence"/>
</dbReference>
<dbReference type="PROSITE" id="PS51257">
    <property type="entry name" value="PROKAR_LIPOPROTEIN"/>
    <property type="match status" value="1"/>
</dbReference>
<organism evidence="2 3">
    <name type="scientific">Marinigracilibium pacificum</name>
    <dbReference type="NCBI Taxonomy" id="2729599"/>
    <lineage>
        <taxon>Bacteria</taxon>
        <taxon>Pseudomonadati</taxon>
        <taxon>Bacteroidota</taxon>
        <taxon>Cytophagia</taxon>
        <taxon>Cytophagales</taxon>
        <taxon>Flammeovirgaceae</taxon>
        <taxon>Marinigracilibium</taxon>
    </lineage>
</organism>
<dbReference type="EMBL" id="JABBNU010000005">
    <property type="protein sequence ID" value="NMM48561.1"/>
    <property type="molecule type" value="Genomic_DNA"/>
</dbReference>
<feature type="chain" id="PRO_5033055661" description="ZU5 domain-containing protein" evidence="1">
    <location>
        <begin position="21"/>
        <end position="315"/>
    </location>
</feature>
<proteinExistence type="predicted"/>